<name>A0A6G1K0C7_9PLEO</name>
<accession>A0A6G1K0C7</accession>
<evidence type="ECO:0000256" key="3">
    <source>
        <dbReference type="SAM" id="MobiDB-lite"/>
    </source>
</evidence>
<dbReference type="InterPro" id="IPR051236">
    <property type="entry name" value="HAT_RTT109-like"/>
</dbReference>
<dbReference type="GO" id="GO:0006629">
    <property type="term" value="P:lipid metabolic process"/>
    <property type="evidence" value="ECO:0007669"/>
    <property type="project" value="InterPro"/>
</dbReference>
<keyword evidence="4" id="KW-0812">Transmembrane</keyword>
<dbReference type="PANTHER" id="PTHR31571">
    <property type="entry name" value="ALTERED INHERITANCE OF MITOCHONDRIA PROTEIN 6"/>
    <property type="match status" value="1"/>
</dbReference>
<proteinExistence type="inferred from homology"/>
<reference evidence="5" key="1">
    <citation type="journal article" date="2020" name="Stud. Mycol.">
        <title>101 Dothideomycetes genomes: a test case for predicting lifestyles and emergence of pathogens.</title>
        <authorList>
            <person name="Haridas S."/>
            <person name="Albert R."/>
            <person name="Binder M."/>
            <person name="Bloem J."/>
            <person name="Labutti K."/>
            <person name="Salamov A."/>
            <person name="Andreopoulos B."/>
            <person name="Baker S."/>
            <person name="Barry K."/>
            <person name="Bills G."/>
            <person name="Bluhm B."/>
            <person name="Cannon C."/>
            <person name="Castanera R."/>
            <person name="Culley D."/>
            <person name="Daum C."/>
            <person name="Ezra D."/>
            <person name="Gonzalez J."/>
            <person name="Henrissat B."/>
            <person name="Kuo A."/>
            <person name="Liang C."/>
            <person name="Lipzen A."/>
            <person name="Lutzoni F."/>
            <person name="Magnuson J."/>
            <person name="Mondo S."/>
            <person name="Nolan M."/>
            <person name="Ohm R."/>
            <person name="Pangilinan J."/>
            <person name="Park H.-J."/>
            <person name="Ramirez L."/>
            <person name="Alfaro M."/>
            <person name="Sun H."/>
            <person name="Tritt A."/>
            <person name="Yoshinaga Y."/>
            <person name="Zwiers L.-H."/>
            <person name="Turgeon B."/>
            <person name="Goodwin S."/>
            <person name="Spatafora J."/>
            <person name="Crous P."/>
            <person name="Grigoriev I."/>
        </authorList>
    </citation>
    <scope>NUCLEOTIDE SEQUENCE</scope>
    <source>
        <strain evidence="5">CBS 279.74</strain>
    </source>
</reference>
<dbReference type="OrthoDB" id="4153866at2759"/>
<dbReference type="InterPro" id="IPR017946">
    <property type="entry name" value="PLC-like_Pdiesterase_TIM-brl"/>
</dbReference>
<dbReference type="EMBL" id="MU005777">
    <property type="protein sequence ID" value="KAF2705911.1"/>
    <property type="molecule type" value="Genomic_DNA"/>
</dbReference>
<keyword evidence="4" id="KW-1133">Transmembrane helix</keyword>
<keyword evidence="6" id="KW-1185">Reference proteome</keyword>
<keyword evidence="4" id="KW-0472">Membrane</keyword>
<evidence type="ECO:0000256" key="4">
    <source>
        <dbReference type="SAM" id="Phobius"/>
    </source>
</evidence>
<evidence type="ECO:0000313" key="6">
    <source>
        <dbReference type="Proteomes" id="UP000799428"/>
    </source>
</evidence>
<sequence length="453" mass="51509">MARTDFDTSDLDIPLKDAPIVSLRALENGHDFENVDLSARRAFWRRALSMLRRGNGGSKQRQGREMPRFPGEGKDRLHWRRRKWSRWLKGSRLCLLVSGLIIAFFGIVHMVNVSMLYIPLLWDDTWGQSTQISSDLSTYPEDITRGVVPINCHSHNDYWRKIPLYEALRYGCTGVEADVWLFSEELFVGHSTHALTQTQTFRSMYVDPLVTLLDKQNARNDLISTVPPRERKSGIFDMDPLQTLVLLVDFKNNGTDIFPVLSEQIVAFREKGYLTYFDGKSTVPGPITIVATGNAPFDLITKNETYRDIFFDAPLDRMYQAPANAHSTISNTIEDPPPRTSGQGTVGVSETSSFDYSNSFYASVSFKKSIGFLWGGRISTSQLELIRGQIRGAKARGLKPRYWGTPNWPVGLRNRVWKTLVEEGVEYLNGDDLAGMTRGDWGVRKHWGWLKKT</sequence>
<protein>
    <recommendedName>
        <fullName evidence="2">Altered inheritance of mitochondria protein 6</fullName>
    </recommendedName>
</protein>
<evidence type="ECO:0000313" key="5">
    <source>
        <dbReference type="EMBL" id="KAF2705911.1"/>
    </source>
</evidence>
<evidence type="ECO:0000256" key="1">
    <source>
        <dbReference type="ARBA" id="ARBA00008858"/>
    </source>
</evidence>
<dbReference type="Proteomes" id="UP000799428">
    <property type="component" value="Unassembled WGS sequence"/>
</dbReference>
<feature type="region of interest" description="Disordered" evidence="3">
    <location>
        <begin position="328"/>
        <end position="348"/>
    </location>
</feature>
<comment type="similarity">
    <text evidence="1">Belongs to the AIM6 family.</text>
</comment>
<evidence type="ECO:0000256" key="2">
    <source>
        <dbReference type="ARBA" id="ARBA00014286"/>
    </source>
</evidence>
<organism evidence="5 6">
    <name type="scientific">Pleomassaria siparia CBS 279.74</name>
    <dbReference type="NCBI Taxonomy" id="1314801"/>
    <lineage>
        <taxon>Eukaryota</taxon>
        <taxon>Fungi</taxon>
        <taxon>Dikarya</taxon>
        <taxon>Ascomycota</taxon>
        <taxon>Pezizomycotina</taxon>
        <taxon>Dothideomycetes</taxon>
        <taxon>Pleosporomycetidae</taxon>
        <taxon>Pleosporales</taxon>
        <taxon>Pleomassariaceae</taxon>
        <taxon>Pleomassaria</taxon>
    </lineage>
</organism>
<dbReference type="AlphaFoldDB" id="A0A6G1K0C7"/>
<dbReference type="PANTHER" id="PTHR31571:SF1">
    <property type="entry name" value="ALTERED INHERITANCE OF MITOCHONDRIA PROTEIN 6"/>
    <property type="match status" value="1"/>
</dbReference>
<gene>
    <name evidence="5" type="ORF">K504DRAFT_387404</name>
</gene>
<dbReference type="SUPFAM" id="SSF51695">
    <property type="entry name" value="PLC-like phosphodiesterases"/>
    <property type="match status" value="1"/>
</dbReference>
<feature type="transmembrane region" description="Helical" evidence="4">
    <location>
        <begin position="90"/>
        <end position="111"/>
    </location>
</feature>
<dbReference type="GO" id="GO:0008081">
    <property type="term" value="F:phosphoric diester hydrolase activity"/>
    <property type="evidence" value="ECO:0007669"/>
    <property type="project" value="InterPro"/>
</dbReference>